<evidence type="ECO:0000313" key="8">
    <source>
        <dbReference type="EMBL" id="SMC52049.1"/>
    </source>
</evidence>
<dbReference type="GO" id="GO:0005886">
    <property type="term" value="C:plasma membrane"/>
    <property type="evidence" value="ECO:0007669"/>
    <property type="project" value="UniProtKB-SubCell"/>
</dbReference>
<dbReference type="PANTHER" id="PTHR22773">
    <property type="entry name" value="NADH DEHYDROGENASE"/>
    <property type="match status" value="1"/>
</dbReference>
<dbReference type="AlphaFoldDB" id="A0A1W1ZUA9"/>
<feature type="transmembrane region" description="Helical" evidence="5">
    <location>
        <begin position="284"/>
        <end position="303"/>
    </location>
</feature>
<dbReference type="InterPro" id="IPR010096">
    <property type="entry name" value="NADH-Q_OxRdtase_suN/2"/>
</dbReference>
<keyword evidence="5" id="KW-0874">Quinone</keyword>
<comment type="similarity">
    <text evidence="5">Belongs to the complex I subunit 2 family.</text>
</comment>
<protein>
    <recommendedName>
        <fullName evidence="5">NADH-quinone oxidoreductase subunit N</fullName>
        <ecNumber evidence="5">7.1.1.-</ecNumber>
    </recommendedName>
    <alternativeName>
        <fullName evidence="5">NADH dehydrogenase I subunit N</fullName>
    </alternativeName>
    <alternativeName>
        <fullName evidence="5">NDH-1 subunit N</fullName>
    </alternativeName>
</protein>
<keyword evidence="2 5" id="KW-0812">Transmembrane</keyword>
<comment type="catalytic activity">
    <reaction evidence="5">
        <text>a quinone + NADH + 5 H(+)(in) = a quinol + NAD(+) + 4 H(+)(out)</text>
        <dbReference type="Rhea" id="RHEA:57888"/>
        <dbReference type="ChEBI" id="CHEBI:15378"/>
        <dbReference type="ChEBI" id="CHEBI:24646"/>
        <dbReference type="ChEBI" id="CHEBI:57540"/>
        <dbReference type="ChEBI" id="CHEBI:57945"/>
        <dbReference type="ChEBI" id="CHEBI:132124"/>
    </reaction>
</comment>
<dbReference type="InterPro" id="IPR001750">
    <property type="entry name" value="ND/Mrp_TM"/>
</dbReference>
<feature type="transmembrane region" description="Helical" evidence="5">
    <location>
        <begin position="310"/>
        <end position="330"/>
    </location>
</feature>
<feature type="transmembrane region" description="Helical" evidence="5">
    <location>
        <begin position="139"/>
        <end position="158"/>
    </location>
</feature>
<keyword evidence="5" id="KW-0813">Transport</keyword>
<feature type="transmembrane region" description="Helical" evidence="5">
    <location>
        <begin position="86"/>
        <end position="104"/>
    </location>
</feature>
<keyword evidence="9" id="KW-1185">Reference proteome</keyword>
<feature type="transmembrane region" description="Helical" evidence="5">
    <location>
        <begin position="170"/>
        <end position="191"/>
    </location>
</feature>
<dbReference type="GO" id="GO:0050136">
    <property type="term" value="F:NADH dehydrogenase (quinone) (non-electrogenic) activity"/>
    <property type="evidence" value="ECO:0007669"/>
    <property type="project" value="UniProtKB-UniRule"/>
</dbReference>
<dbReference type="GO" id="GO:0048038">
    <property type="term" value="F:quinone binding"/>
    <property type="evidence" value="ECO:0007669"/>
    <property type="project" value="UniProtKB-KW"/>
</dbReference>
<evidence type="ECO:0000256" key="1">
    <source>
        <dbReference type="ARBA" id="ARBA00004127"/>
    </source>
</evidence>
<keyword evidence="5" id="KW-0520">NAD</keyword>
<proteinExistence type="inferred from homology"/>
<dbReference type="GO" id="GO:0008137">
    <property type="term" value="F:NADH dehydrogenase (ubiquinone) activity"/>
    <property type="evidence" value="ECO:0007669"/>
    <property type="project" value="InterPro"/>
</dbReference>
<feature type="transmembrane region" description="Helical" evidence="5">
    <location>
        <begin position="48"/>
        <end position="66"/>
    </location>
</feature>
<dbReference type="NCBIfam" id="TIGR01770">
    <property type="entry name" value="NDH_I_N"/>
    <property type="match status" value="1"/>
</dbReference>
<dbReference type="EMBL" id="FWXJ01000006">
    <property type="protein sequence ID" value="SMC52049.1"/>
    <property type="molecule type" value="Genomic_DNA"/>
</dbReference>
<dbReference type="PRINTS" id="PR01434">
    <property type="entry name" value="NADHDHGNASE5"/>
</dbReference>
<comment type="function">
    <text evidence="5">NDH-1 shuttles electrons from NADH, via FMN and iron-sulfur (Fe-S) centers, to quinones in the respiratory chain. The immediate electron acceptor for the enzyme in this species is believed to be ubiquinone. Couples the redox reaction to proton translocation (for every two electrons transferred, four hydrogen ions are translocated across the cytoplasmic membrane), and thus conserves the redox energy in a proton gradient.</text>
</comment>
<accession>A0A1W1ZUA9</accession>
<keyword evidence="3 5" id="KW-1133">Transmembrane helix</keyword>
<sequence>MQALDLIEILPELLLLLVICFILLVTPFMKEVESNDEDVFFTPKAASFAYQLTLLTLIVLAFWFGIRSSDLPQMIMNDLYKVDPLSNVLKSVSCIAVLVTFIYSKQYLMDRDLFRTDFIALALLALLGQFVMISGSNMLTLYLGIELLALSTYTLTAMRPNFPRGIEAGMKYFILGALSSGFLLYGMSMIYGATGSLGLDDIYRATTDDGVMRLVLAFGLVFLLAGLAFKLGAAPFHMWVPDVYDGAPTAVTLLIGGAPKIAAFAITFRLLVDGLQPIQSDWQPILIFLAICSLVIGNLTAIAQTNIKRMLAYSTISHMGFMLLGFMSVFDSHAYSAAFLYAITYVLSTLGSFGLLMILSRKGFECETIEDLKGLNKRSPVLAFIMLLLMFSLAGIPPTVGFIAKLSILEALVDAGYVPLALFAVFASLIGAFYYLRVVKTMYFEEPVDFSPIEGSGFARAVLTINGLFILFAGVFPATLTALCLSAMRLTMQG</sequence>
<dbReference type="EC" id="7.1.1.-" evidence="5"/>
<dbReference type="OrthoDB" id="9768329at2"/>
<dbReference type="Proteomes" id="UP000192708">
    <property type="component" value="Unassembled WGS sequence"/>
</dbReference>
<evidence type="ECO:0000256" key="5">
    <source>
        <dbReference type="HAMAP-Rule" id="MF_00445"/>
    </source>
</evidence>
<name>A0A1W1ZUA9_9BURK</name>
<keyword evidence="5" id="KW-1003">Cell membrane</keyword>
<evidence type="ECO:0000259" key="7">
    <source>
        <dbReference type="Pfam" id="PF00361"/>
    </source>
</evidence>
<dbReference type="GO" id="GO:0012505">
    <property type="term" value="C:endomembrane system"/>
    <property type="evidence" value="ECO:0007669"/>
    <property type="project" value="UniProtKB-SubCell"/>
</dbReference>
<evidence type="ECO:0000256" key="2">
    <source>
        <dbReference type="ARBA" id="ARBA00022692"/>
    </source>
</evidence>
<feature type="domain" description="NADH:quinone oxidoreductase/Mrp antiporter transmembrane" evidence="7">
    <location>
        <begin position="136"/>
        <end position="431"/>
    </location>
</feature>
<feature type="transmembrane region" description="Helical" evidence="5">
    <location>
        <begin position="381"/>
        <end position="404"/>
    </location>
</feature>
<gene>
    <name evidence="5" type="primary">nuoN</name>
    <name evidence="8" type="ORF">SAMN06296008_106138</name>
</gene>
<evidence type="ECO:0000256" key="6">
    <source>
        <dbReference type="RuleBase" id="RU000320"/>
    </source>
</evidence>
<comment type="subunit">
    <text evidence="5">NDH-1 is composed of 14 different subunits. Subunits NuoA, H, J, K, L, M, N constitute the membrane sector of the complex.</text>
</comment>
<feature type="transmembrane region" description="Helical" evidence="5">
    <location>
        <begin position="416"/>
        <end position="436"/>
    </location>
</feature>
<dbReference type="RefSeq" id="WP_084283465.1">
    <property type="nucleotide sequence ID" value="NZ_FWXJ01000006.1"/>
</dbReference>
<feature type="transmembrane region" description="Helical" evidence="5">
    <location>
        <begin position="6"/>
        <end position="28"/>
    </location>
</feature>
<evidence type="ECO:0000256" key="4">
    <source>
        <dbReference type="ARBA" id="ARBA00023136"/>
    </source>
</evidence>
<evidence type="ECO:0000256" key="3">
    <source>
        <dbReference type="ARBA" id="ARBA00022989"/>
    </source>
</evidence>
<reference evidence="8 9" key="1">
    <citation type="submission" date="2017-04" db="EMBL/GenBank/DDBJ databases">
        <authorList>
            <person name="Afonso C.L."/>
            <person name="Miller P.J."/>
            <person name="Scott M.A."/>
            <person name="Spackman E."/>
            <person name="Goraichik I."/>
            <person name="Dimitrov K.M."/>
            <person name="Suarez D.L."/>
            <person name="Swayne D.E."/>
        </authorList>
    </citation>
    <scope>NUCLEOTIDE SEQUENCE [LARGE SCALE GENOMIC DNA]</scope>
    <source>
        <strain evidence="8 9">VK13</strain>
    </source>
</reference>
<dbReference type="Pfam" id="PF00361">
    <property type="entry name" value="Proton_antipo_M"/>
    <property type="match status" value="1"/>
</dbReference>
<keyword evidence="4 5" id="KW-0472">Membrane</keyword>
<dbReference type="HAMAP" id="MF_00445">
    <property type="entry name" value="NDH1_NuoN_1"/>
    <property type="match status" value="1"/>
</dbReference>
<organism evidence="8 9">
    <name type="scientific">Polynucleobacter kasalickyi</name>
    <dbReference type="NCBI Taxonomy" id="1938817"/>
    <lineage>
        <taxon>Bacteria</taxon>
        <taxon>Pseudomonadati</taxon>
        <taxon>Pseudomonadota</taxon>
        <taxon>Betaproteobacteria</taxon>
        <taxon>Burkholderiales</taxon>
        <taxon>Burkholderiaceae</taxon>
        <taxon>Polynucleobacter</taxon>
    </lineage>
</organism>
<dbReference type="NCBIfam" id="NF004442">
    <property type="entry name" value="PRK05777.1-5"/>
    <property type="match status" value="1"/>
</dbReference>
<comment type="subcellular location">
    <subcellularLocation>
        <location evidence="5">Cell membrane</location>
        <topology evidence="5">Multi-pass membrane protein</topology>
    </subcellularLocation>
    <subcellularLocation>
        <location evidence="1">Endomembrane system</location>
        <topology evidence="1">Multi-pass membrane protein</topology>
    </subcellularLocation>
    <subcellularLocation>
        <location evidence="6">Membrane</location>
        <topology evidence="6">Multi-pass membrane protein</topology>
    </subcellularLocation>
</comment>
<feature type="transmembrane region" description="Helical" evidence="5">
    <location>
        <begin position="457"/>
        <end position="488"/>
    </location>
</feature>
<keyword evidence="5" id="KW-1278">Translocase</keyword>
<dbReference type="STRING" id="1938817.SAMN06296008_106138"/>
<feature type="transmembrane region" description="Helical" evidence="5">
    <location>
        <begin position="336"/>
        <end position="360"/>
    </location>
</feature>
<feature type="transmembrane region" description="Helical" evidence="5">
    <location>
        <begin position="250"/>
        <end position="272"/>
    </location>
</feature>
<evidence type="ECO:0000313" key="9">
    <source>
        <dbReference type="Proteomes" id="UP000192708"/>
    </source>
</evidence>
<keyword evidence="5" id="KW-0830">Ubiquinone</keyword>
<feature type="transmembrane region" description="Helical" evidence="5">
    <location>
        <begin position="211"/>
        <end position="229"/>
    </location>
</feature>
<dbReference type="GO" id="GO:0042773">
    <property type="term" value="P:ATP synthesis coupled electron transport"/>
    <property type="evidence" value="ECO:0007669"/>
    <property type="project" value="InterPro"/>
</dbReference>